<evidence type="ECO:0000256" key="1">
    <source>
        <dbReference type="SAM" id="Phobius"/>
    </source>
</evidence>
<keyword evidence="1" id="KW-0812">Transmembrane</keyword>
<gene>
    <name evidence="2" type="ORF">M404DRAFT_23569</name>
</gene>
<keyword evidence="1" id="KW-1133">Transmembrane helix</keyword>
<dbReference type="AlphaFoldDB" id="A0A0C3PI27"/>
<reference evidence="3" key="2">
    <citation type="submission" date="2015-01" db="EMBL/GenBank/DDBJ databases">
        <title>Evolutionary Origins and Diversification of the Mycorrhizal Mutualists.</title>
        <authorList>
            <consortium name="DOE Joint Genome Institute"/>
            <consortium name="Mycorrhizal Genomics Consortium"/>
            <person name="Kohler A."/>
            <person name="Kuo A."/>
            <person name="Nagy L.G."/>
            <person name="Floudas D."/>
            <person name="Copeland A."/>
            <person name="Barry K.W."/>
            <person name="Cichocki N."/>
            <person name="Veneault-Fourrey C."/>
            <person name="LaButti K."/>
            <person name="Lindquist E.A."/>
            <person name="Lipzen A."/>
            <person name="Lundell T."/>
            <person name="Morin E."/>
            <person name="Murat C."/>
            <person name="Riley R."/>
            <person name="Ohm R."/>
            <person name="Sun H."/>
            <person name="Tunlid A."/>
            <person name="Henrissat B."/>
            <person name="Grigoriev I.V."/>
            <person name="Hibbett D.S."/>
            <person name="Martin F."/>
        </authorList>
    </citation>
    <scope>NUCLEOTIDE SEQUENCE [LARGE SCALE GENOMIC DNA]</scope>
    <source>
        <strain evidence="3">Marx 270</strain>
    </source>
</reference>
<dbReference type="HOGENOM" id="CLU_2050579_0_0_1"/>
<evidence type="ECO:0000313" key="2">
    <source>
        <dbReference type="EMBL" id="KIO07709.1"/>
    </source>
</evidence>
<keyword evidence="3" id="KW-1185">Reference proteome</keyword>
<dbReference type="Proteomes" id="UP000054217">
    <property type="component" value="Unassembled WGS sequence"/>
</dbReference>
<keyword evidence="1" id="KW-0472">Membrane</keyword>
<organism evidence="2 3">
    <name type="scientific">Pisolithus tinctorius Marx 270</name>
    <dbReference type="NCBI Taxonomy" id="870435"/>
    <lineage>
        <taxon>Eukaryota</taxon>
        <taxon>Fungi</taxon>
        <taxon>Dikarya</taxon>
        <taxon>Basidiomycota</taxon>
        <taxon>Agaricomycotina</taxon>
        <taxon>Agaricomycetes</taxon>
        <taxon>Agaricomycetidae</taxon>
        <taxon>Boletales</taxon>
        <taxon>Sclerodermatineae</taxon>
        <taxon>Pisolithaceae</taxon>
        <taxon>Pisolithus</taxon>
    </lineage>
</organism>
<reference evidence="2 3" key="1">
    <citation type="submission" date="2014-04" db="EMBL/GenBank/DDBJ databases">
        <authorList>
            <consortium name="DOE Joint Genome Institute"/>
            <person name="Kuo A."/>
            <person name="Kohler A."/>
            <person name="Costa M.D."/>
            <person name="Nagy L.G."/>
            <person name="Floudas D."/>
            <person name="Copeland A."/>
            <person name="Barry K.W."/>
            <person name="Cichocki N."/>
            <person name="Veneault-Fourrey C."/>
            <person name="LaButti K."/>
            <person name="Lindquist E.A."/>
            <person name="Lipzen A."/>
            <person name="Lundell T."/>
            <person name="Morin E."/>
            <person name="Murat C."/>
            <person name="Sun H."/>
            <person name="Tunlid A."/>
            <person name="Henrissat B."/>
            <person name="Grigoriev I.V."/>
            <person name="Hibbett D.S."/>
            <person name="Martin F."/>
            <person name="Nordberg H.P."/>
            <person name="Cantor M.N."/>
            <person name="Hua S.X."/>
        </authorList>
    </citation>
    <scope>NUCLEOTIDE SEQUENCE [LARGE SCALE GENOMIC DNA]</scope>
    <source>
        <strain evidence="2 3">Marx 270</strain>
    </source>
</reference>
<feature type="transmembrane region" description="Helical" evidence="1">
    <location>
        <begin position="20"/>
        <end position="38"/>
    </location>
</feature>
<sequence length="120" mass="13092">MAEMANGLRWRRIGITPVSLVPFFAPVLVLVVFGLAYANTKPLLYRNGTLFRHWDCSSSVPVSDEAAGGPACTRSADIEEICTRSGKIRAKVGFLPAPPTYLGIDSSRLLHYLTLTVVNQ</sequence>
<evidence type="ECO:0000313" key="3">
    <source>
        <dbReference type="Proteomes" id="UP000054217"/>
    </source>
</evidence>
<proteinExistence type="predicted"/>
<dbReference type="InParanoid" id="A0A0C3PI27"/>
<protein>
    <submittedName>
        <fullName evidence="2">Uncharacterized protein</fullName>
    </submittedName>
</protein>
<name>A0A0C3PI27_PISTI</name>
<dbReference type="EMBL" id="KN831959">
    <property type="protein sequence ID" value="KIO07709.1"/>
    <property type="molecule type" value="Genomic_DNA"/>
</dbReference>
<dbReference type="OrthoDB" id="10580202at2759"/>
<accession>A0A0C3PI27</accession>